<dbReference type="Proteomes" id="UP000824208">
    <property type="component" value="Unassembled WGS sequence"/>
</dbReference>
<reference evidence="1" key="2">
    <citation type="submission" date="2021-04" db="EMBL/GenBank/DDBJ databases">
        <authorList>
            <person name="Gilroy R."/>
        </authorList>
    </citation>
    <scope>NUCLEOTIDE SEQUENCE</scope>
    <source>
        <strain evidence="1">CHK189-11263</strain>
    </source>
</reference>
<gene>
    <name evidence="1" type="ORF">H9714_08905</name>
</gene>
<evidence type="ECO:0008006" key="3">
    <source>
        <dbReference type="Google" id="ProtNLM"/>
    </source>
</evidence>
<protein>
    <recommendedName>
        <fullName evidence="3">SGNH/GDSL hydrolase family protein</fullName>
    </recommendedName>
</protein>
<dbReference type="AlphaFoldDB" id="A0A9D2MB96"/>
<dbReference type="InterPro" id="IPR036514">
    <property type="entry name" value="SGNH_hydro_sf"/>
</dbReference>
<sequence length="338" mass="37579">MAKHRTLRRVLAAAAFLLLAGLLLALAGRVLRPAQESYGSTWRAYRAEPEDTMDVLYFGSSYAYCDFDPVEIYRNSGLTGYVMAGSEQTMSITYWYLREALETQSPQAVVIEPTGVFFERYQQYTQTNLVYMPPSLNKLGAIFTAAEPELRVGLLWDLWFYHSRWKEVGPADVRKAFTPAAPDQRKGFTPVAGTAEELTLTQNPRPLSPEQYAENLQWLLRCLELCEARGIQAVLLINPTYSQCSPEQYRQLEADVAAAAPEVRFYNWANSFEALGLTPEEHLYDGGHLNGEGAAVYARGVAALLTEELGLVPMEQTAENAAAWQAAVAGRDGTQTGQ</sequence>
<evidence type="ECO:0000313" key="1">
    <source>
        <dbReference type="EMBL" id="HJB57655.1"/>
    </source>
</evidence>
<accession>A0A9D2MB96</accession>
<dbReference type="Gene3D" id="3.40.50.1110">
    <property type="entry name" value="SGNH hydrolase"/>
    <property type="match status" value="1"/>
</dbReference>
<reference evidence="1" key="1">
    <citation type="journal article" date="2021" name="PeerJ">
        <title>Extensive microbial diversity within the chicken gut microbiome revealed by metagenomics and culture.</title>
        <authorList>
            <person name="Gilroy R."/>
            <person name="Ravi A."/>
            <person name="Getino M."/>
            <person name="Pursley I."/>
            <person name="Horton D.L."/>
            <person name="Alikhan N.F."/>
            <person name="Baker D."/>
            <person name="Gharbi K."/>
            <person name="Hall N."/>
            <person name="Watson M."/>
            <person name="Adriaenssens E.M."/>
            <person name="Foster-Nyarko E."/>
            <person name="Jarju S."/>
            <person name="Secka A."/>
            <person name="Antonio M."/>
            <person name="Oren A."/>
            <person name="Chaudhuri R.R."/>
            <person name="La Ragione R."/>
            <person name="Hildebrand F."/>
            <person name="Pallen M.J."/>
        </authorList>
    </citation>
    <scope>NUCLEOTIDE SEQUENCE</scope>
    <source>
        <strain evidence="1">CHK189-11263</strain>
    </source>
</reference>
<evidence type="ECO:0000313" key="2">
    <source>
        <dbReference type="Proteomes" id="UP000824208"/>
    </source>
</evidence>
<dbReference type="EMBL" id="DWYC01000081">
    <property type="protein sequence ID" value="HJB57655.1"/>
    <property type="molecule type" value="Genomic_DNA"/>
</dbReference>
<comment type="caution">
    <text evidence="1">The sequence shown here is derived from an EMBL/GenBank/DDBJ whole genome shotgun (WGS) entry which is preliminary data.</text>
</comment>
<dbReference type="SUPFAM" id="SSF52266">
    <property type="entry name" value="SGNH hydrolase"/>
    <property type="match status" value="1"/>
</dbReference>
<proteinExistence type="predicted"/>
<name>A0A9D2MB96_9FIRM</name>
<organism evidence="1 2">
    <name type="scientific">Candidatus Flavonifractor intestinipullorum</name>
    <dbReference type="NCBI Taxonomy" id="2838587"/>
    <lineage>
        <taxon>Bacteria</taxon>
        <taxon>Bacillati</taxon>
        <taxon>Bacillota</taxon>
        <taxon>Clostridia</taxon>
        <taxon>Eubacteriales</taxon>
        <taxon>Oscillospiraceae</taxon>
        <taxon>Flavonifractor</taxon>
    </lineage>
</organism>